<sequence>MNVEVDEIRSAWTVLADRLSQETRPVVVEKICDLFSLVPALEVQTPEYESFAADILRRLWLFTQVENGTVSSAAFQALSLFKADEFKLSHFPQQYSRDFIKQAQTIAEQQEQPDLTLDQIIDFVPGICYIRLMRQLETGVLKALVAKEVENLPRGIYHSSLRRQGTAANQGKAIGSIPSFVLSHLSAAVEMIFKIK</sequence>
<dbReference type="InterPro" id="IPR045163">
    <property type="entry name" value="Focadhesin/RST1"/>
</dbReference>
<comment type="caution">
    <text evidence="2">The sequence shown here is derived from an EMBL/GenBank/DDBJ whole genome shotgun (WGS) entry which is preliminary data.</text>
</comment>
<evidence type="ECO:0000259" key="1">
    <source>
        <dbReference type="Pfam" id="PF12530"/>
    </source>
</evidence>
<dbReference type="Pfam" id="PF12530">
    <property type="entry name" value="DUF3730"/>
    <property type="match status" value="1"/>
</dbReference>
<feature type="domain" description="DUF3730" evidence="1">
    <location>
        <begin position="4"/>
        <end position="78"/>
    </location>
</feature>
<dbReference type="EMBL" id="JARBDR010000920">
    <property type="protein sequence ID" value="KAJ8299851.1"/>
    <property type="molecule type" value="Genomic_DNA"/>
</dbReference>
<name>A0ABQ9E5Z4_TEGGR</name>
<organism evidence="2 3">
    <name type="scientific">Tegillarca granosa</name>
    <name type="common">Malaysian cockle</name>
    <name type="synonym">Anadara granosa</name>
    <dbReference type="NCBI Taxonomy" id="220873"/>
    <lineage>
        <taxon>Eukaryota</taxon>
        <taxon>Metazoa</taxon>
        <taxon>Spiralia</taxon>
        <taxon>Lophotrochozoa</taxon>
        <taxon>Mollusca</taxon>
        <taxon>Bivalvia</taxon>
        <taxon>Autobranchia</taxon>
        <taxon>Pteriomorphia</taxon>
        <taxon>Arcoida</taxon>
        <taxon>Arcoidea</taxon>
        <taxon>Arcidae</taxon>
        <taxon>Tegillarca</taxon>
    </lineage>
</organism>
<evidence type="ECO:0000313" key="2">
    <source>
        <dbReference type="EMBL" id="KAJ8299851.1"/>
    </source>
</evidence>
<proteinExistence type="predicted"/>
<evidence type="ECO:0000313" key="3">
    <source>
        <dbReference type="Proteomes" id="UP001217089"/>
    </source>
</evidence>
<dbReference type="PANTHER" id="PTHR16212">
    <property type="entry name" value="FOCADHESIN FAMILY MEMBER"/>
    <property type="match status" value="1"/>
</dbReference>
<keyword evidence="3" id="KW-1185">Reference proteome</keyword>
<accession>A0ABQ9E5Z4</accession>
<gene>
    <name evidence="2" type="ORF">KUTeg_022598</name>
</gene>
<protein>
    <recommendedName>
        <fullName evidence="1">DUF3730 domain-containing protein</fullName>
    </recommendedName>
</protein>
<dbReference type="PANTHER" id="PTHR16212:SF4">
    <property type="entry name" value="FOCADHESIN"/>
    <property type="match status" value="1"/>
</dbReference>
<reference evidence="2 3" key="1">
    <citation type="submission" date="2022-12" db="EMBL/GenBank/DDBJ databases">
        <title>Chromosome-level genome of Tegillarca granosa.</title>
        <authorList>
            <person name="Kim J."/>
        </authorList>
    </citation>
    <scope>NUCLEOTIDE SEQUENCE [LARGE SCALE GENOMIC DNA]</scope>
    <source>
        <strain evidence="2">Teg-2019</strain>
        <tissue evidence="2">Adductor muscle</tissue>
    </source>
</reference>
<dbReference type="Proteomes" id="UP001217089">
    <property type="component" value="Unassembled WGS sequence"/>
</dbReference>
<dbReference type="InterPro" id="IPR022542">
    <property type="entry name" value="FOCAD/RST1_DUF3730"/>
</dbReference>